<name>A0A7X0JKM2_9HYPH</name>
<accession>A0A7X0JKM2</accession>
<evidence type="ECO:0000313" key="2">
    <source>
        <dbReference type="EMBL" id="MBB6508950.1"/>
    </source>
</evidence>
<organism evidence="2 3">
    <name type="scientific">Rhizobium soli</name>
    <dbReference type="NCBI Taxonomy" id="424798"/>
    <lineage>
        <taxon>Bacteria</taxon>
        <taxon>Pseudomonadati</taxon>
        <taxon>Pseudomonadota</taxon>
        <taxon>Alphaproteobacteria</taxon>
        <taxon>Hyphomicrobiales</taxon>
        <taxon>Rhizobiaceae</taxon>
        <taxon>Rhizobium/Agrobacterium group</taxon>
        <taxon>Rhizobium</taxon>
    </lineage>
</organism>
<dbReference type="EMBL" id="JACHBU010000004">
    <property type="protein sequence ID" value="MBB6508950.1"/>
    <property type="molecule type" value="Genomic_DNA"/>
</dbReference>
<protein>
    <submittedName>
        <fullName evidence="2">Uncharacterized protein</fullName>
    </submittedName>
</protein>
<gene>
    <name evidence="2" type="ORF">F4695_002307</name>
</gene>
<dbReference type="AlphaFoldDB" id="A0A7X0JKM2"/>
<proteinExistence type="predicted"/>
<evidence type="ECO:0000256" key="1">
    <source>
        <dbReference type="SAM" id="MobiDB-lite"/>
    </source>
</evidence>
<sequence length="69" mass="7638">MSVDWQELRGELPDDVRARLDDKRVERRLGRASGGDGELVLKSPDGKTQGVDFDPLVDVKTTGEQQGEN</sequence>
<comment type="caution">
    <text evidence="2">The sequence shown here is derived from an EMBL/GenBank/DDBJ whole genome shotgun (WGS) entry which is preliminary data.</text>
</comment>
<dbReference type="Proteomes" id="UP000585437">
    <property type="component" value="Unassembled WGS sequence"/>
</dbReference>
<evidence type="ECO:0000313" key="3">
    <source>
        <dbReference type="Proteomes" id="UP000585437"/>
    </source>
</evidence>
<keyword evidence="3" id="KW-1185">Reference proteome</keyword>
<reference evidence="2 3" key="1">
    <citation type="submission" date="2020-08" db="EMBL/GenBank/DDBJ databases">
        <title>The Agave Microbiome: Exploring the role of microbial communities in plant adaptations to desert environments.</title>
        <authorList>
            <person name="Partida-Martinez L.P."/>
        </authorList>
    </citation>
    <scope>NUCLEOTIDE SEQUENCE [LARGE SCALE GENOMIC DNA]</scope>
    <source>
        <strain evidence="2 3">AS3.12</strain>
    </source>
</reference>
<feature type="region of interest" description="Disordered" evidence="1">
    <location>
        <begin position="29"/>
        <end position="69"/>
    </location>
</feature>
<dbReference type="RefSeq" id="WP_184654729.1">
    <property type="nucleotide sequence ID" value="NZ_JACHBU010000004.1"/>
</dbReference>